<dbReference type="AlphaFoldDB" id="A0A834SK73"/>
<gene>
    <name evidence="2" type="ORF">G2W53_037924</name>
</gene>
<evidence type="ECO:0000256" key="1">
    <source>
        <dbReference type="SAM" id="MobiDB-lite"/>
    </source>
</evidence>
<sequence length="22" mass="2585">MGNRKLTLSFPELTEKHLEGKR</sequence>
<dbReference type="Proteomes" id="UP000634136">
    <property type="component" value="Unassembled WGS sequence"/>
</dbReference>
<feature type="compositionally biased region" description="Basic and acidic residues" evidence="1">
    <location>
        <begin position="13"/>
        <end position="22"/>
    </location>
</feature>
<organism evidence="2 3">
    <name type="scientific">Senna tora</name>
    <dbReference type="NCBI Taxonomy" id="362788"/>
    <lineage>
        <taxon>Eukaryota</taxon>
        <taxon>Viridiplantae</taxon>
        <taxon>Streptophyta</taxon>
        <taxon>Embryophyta</taxon>
        <taxon>Tracheophyta</taxon>
        <taxon>Spermatophyta</taxon>
        <taxon>Magnoliopsida</taxon>
        <taxon>eudicotyledons</taxon>
        <taxon>Gunneridae</taxon>
        <taxon>Pentapetalae</taxon>
        <taxon>rosids</taxon>
        <taxon>fabids</taxon>
        <taxon>Fabales</taxon>
        <taxon>Fabaceae</taxon>
        <taxon>Caesalpinioideae</taxon>
        <taxon>Cassia clade</taxon>
        <taxon>Senna</taxon>
    </lineage>
</organism>
<reference evidence="2" key="1">
    <citation type="submission" date="2020-09" db="EMBL/GenBank/DDBJ databases">
        <title>Genome-Enabled Discovery of Anthraquinone Biosynthesis in Senna tora.</title>
        <authorList>
            <person name="Kang S.-H."/>
            <person name="Pandey R.P."/>
            <person name="Lee C.-M."/>
            <person name="Sim J.-S."/>
            <person name="Jeong J.-T."/>
            <person name="Choi B.-S."/>
            <person name="Jung M."/>
            <person name="Ginzburg D."/>
            <person name="Zhao K."/>
            <person name="Won S.Y."/>
            <person name="Oh T.-J."/>
            <person name="Yu Y."/>
            <person name="Kim N.-H."/>
            <person name="Lee O.R."/>
            <person name="Lee T.-H."/>
            <person name="Bashyal P."/>
            <person name="Kim T.-S."/>
            <person name="Lee W.-H."/>
            <person name="Kawkins C."/>
            <person name="Kim C.-K."/>
            <person name="Kim J.S."/>
            <person name="Ahn B.O."/>
            <person name="Rhee S.Y."/>
            <person name="Sohng J.K."/>
        </authorList>
    </citation>
    <scope>NUCLEOTIDE SEQUENCE</scope>
    <source>
        <tissue evidence="2">Leaf</tissue>
    </source>
</reference>
<name>A0A834SK73_9FABA</name>
<evidence type="ECO:0000313" key="3">
    <source>
        <dbReference type="Proteomes" id="UP000634136"/>
    </source>
</evidence>
<proteinExistence type="predicted"/>
<feature type="region of interest" description="Disordered" evidence="1">
    <location>
        <begin position="1"/>
        <end position="22"/>
    </location>
</feature>
<dbReference type="EMBL" id="JAAIUW010000012">
    <property type="protein sequence ID" value="KAF7805763.1"/>
    <property type="molecule type" value="Genomic_DNA"/>
</dbReference>
<comment type="caution">
    <text evidence="2">The sequence shown here is derived from an EMBL/GenBank/DDBJ whole genome shotgun (WGS) entry which is preliminary data.</text>
</comment>
<accession>A0A834SK73</accession>
<evidence type="ECO:0000313" key="2">
    <source>
        <dbReference type="EMBL" id="KAF7805763.1"/>
    </source>
</evidence>
<keyword evidence="3" id="KW-1185">Reference proteome</keyword>
<protein>
    <submittedName>
        <fullName evidence="2">Uncharacterized protein</fullName>
    </submittedName>
</protein>